<evidence type="ECO:0000256" key="2">
    <source>
        <dbReference type="ARBA" id="ARBA00006577"/>
    </source>
</evidence>
<protein>
    <recommendedName>
        <fullName evidence="3 8">peptidylprolyl isomerase</fullName>
        <ecNumber evidence="3 8">5.2.1.8</ecNumber>
    </recommendedName>
</protein>
<gene>
    <name evidence="11" type="ORF">COLO4_28478</name>
</gene>
<keyword evidence="12" id="KW-1185">Reference proteome</keyword>
<dbReference type="Gene3D" id="3.10.50.40">
    <property type="match status" value="3"/>
</dbReference>
<reference evidence="12" key="1">
    <citation type="submission" date="2013-09" db="EMBL/GenBank/DDBJ databases">
        <title>Corchorus olitorius genome sequencing.</title>
        <authorList>
            <person name="Alam M."/>
            <person name="Haque M.S."/>
            <person name="Islam M.S."/>
            <person name="Emdad E.M."/>
            <person name="Islam M.M."/>
            <person name="Ahmed B."/>
            <person name="Halim A."/>
            <person name="Hossen Q.M.M."/>
            <person name="Hossain M.Z."/>
            <person name="Ahmed R."/>
            <person name="Khan M.M."/>
            <person name="Islam R."/>
            <person name="Rashid M.M."/>
            <person name="Khan S.A."/>
            <person name="Rahman M.S."/>
            <person name="Alam M."/>
            <person name="Yahiya A.S."/>
            <person name="Khan M.S."/>
            <person name="Azam M.S."/>
            <person name="Haque T."/>
            <person name="Lashkar M.Z.H."/>
            <person name="Akhand A.I."/>
            <person name="Morshed G."/>
            <person name="Roy S."/>
            <person name="Uddin K.S."/>
            <person name="Rabeya T."/>
            <person name="Hossain A.S."/>
            <person name="Chowdhury A."/>
            <person name="Snigdha A.R."/>
            <person name="Mortoza M.S."/>
            <person name="Matin S.A."/>
            <person name="Hoque S.M.E."/>
            <person name="Islam M.K."/>
            <person name="Roy D.K."/>
            <person name="Haider R."/>
            <person name="Moosa M.M."/>
            <person name="Elias S.M."/>
            <person name="Hasan A.M."/>
            <person name="Jahan S."/>
            <person name="Shafiuddin M."/>
            <person name="Mahmood N."/>
            <person name="Shommy N.S."/>
        </authorList>
    </citation>
    <scope>NUCLEOTIDE SEQUENCE [LARGE SCALE GENOMIC DNA]</scope>
    <source>
        <strain evidence="12">cv. O-4</strain>
    </source>
</reference>
<evidence type="ECO:0000256" key="7">
    <source>
        <dbReference type="ARBA" id="ARBA00023235"/>
    </source>
</evidence>
<dbReference type="AlphaFoldDB" id="A0A1R3HKG3"/>
<dbReference type="FunFam" id="3.10.50.40:FF:000017">
    <property type="entry name" value="Peptidylprolyl isomerase"/>
    <property type="match status" value="1"/>
</dbReference>
<keyword evidence="7 8" id="KW-0413">Isomerase</keyword>
<dbReference type="EMBL" id="AWUE01019948">
    <property type="protein sequence ID" value="OMO70805.1"/>
    <property type="molecule type" value="Genomic_DNA"/>
</dbReference>
<dbReference type="Pfam" id="PF00254">
    <property type="entry name" value="FKBP_C"/>
    <property type="match status" value="3"/>
</dbReference>
<feature type="compositionally biased region" description="Basic and acidic residues" evidence="9">
    <location>
        <begin position="684"/>
        <end position="693"/>
    </location>
</feature>
<evidence type="ECO:0000256" key="8">
    <source>
        <dbReference type="PROSITE-ProRule" id="PRU00277"/>
    </source>
</evidence>
<dbReference type="InterPro" id="IPR046357">
    <property type="entry name" value="PPIase_dom_sf"/>
</dbReference>
<evidence type="ECO:0000256" key="5">
    <source>
        <dbReference type="ARBA" id="ARBA00022803"/>
    </source>
</evidence>
<dbReference type="SMART" id="SM00028">
    <property type="entry name" value="TPR"/>
    <property type="match status" value="3"/>
</dbReference>
<proteinExistence type="inferred from homology"/>
<dbReference type="EC" id="5.2.1.8" evidence="3 8"/>
<dbReference type="SUPFAM" id="SSF54534">
    <property type="entry name" value="FKBP-like"/>
    <property type="match status" value="3"/>
</dbReference>
<dbReference type="PANTHER" id="PTHR46512">
    <property type="entry name" value="PEPTIDYLPROLYL ISOMERASE"/>
    <property type="match status" value="1"/>
</dbReference>
<comment type="similarity">
    <text evidence="2">Belongs to the FKBP-type PPIase family.</text>
</comment>
<dbReference type="STRING" id="93759.A0A1R3HKG3"/>
<dbReference type="OrthoDB" id="1902587at2759"/>
<dbReference type="FunFam" id="1.25.40.10:FF:000008">
    <property type="entry name" value="Peptidylprolyl isomerase"/>
    <property type="match status" value="1"/>
</dbReference>
<evidence type="ECO:0000256" key="6">
    <source>
        <dbReference type="ARBA" id="ARBA00023110"/>
    </source>
</evidence>
<evidence type="ECO:0000256" key="3">
    <source>
        <dbReference type="ARBA" id="ARBA00013194"/>
    </source>
</evidence>
<feature type="domain" description="PPIase FKBP-type" evidence="10">
    <location>
        <begin position="267"/>
        <end position="358"/>
    </location>
</feature>
<feature type="domain" description="PPIase FKBP-type" evidence="10">
    <location>
        <begin position="386"/>
        <end position="478"/>
    </location>
</feature>
<evidence type="ECO:0000256" key="1">
    <source>
        <dbReference type="ARBA" id="ARBA00000971"/>
    </source>
</evidence>
<dbReference type="Gene3D" id="1.25.40.10">
    <property type="entry name" value="Tetratricopeptide repeat domain"/>
    <property type="match status" value="1"/>
</dbReference>
<evidence type="ECO:0000313" key="12">
    <source>
        <dbReference type="Proteomes" id="UP000187203"/>
    </source>
</evidence>
<dbReference type="GO" id="GO:0003755">
    <property type="term" value="F:peptidyl-prolyl cis-trans isomerase activity"/>
    <property type="evidence" value="ECO:0007669"/>
    <property type="project" value="UniProtKB-KW"/>
</dbReference>
<dbReference type="InterPro" id="IPR001179">
    <property type="entry name" value="PPIase_FKBP_dom"/>
</dbReference>
<dbReference type="InterPro" id="IPR050754">
    <property type="entry name" value="FKBP4/5/8-like"/>
</dbReference>
<sequence>MAKIQNIKAFQDSIYSSIGGSEELKHTPPREKSHPPPATSLTSTIFTFLSDHSIITPPLQFTSRVTRYTLLSLAKGPKSLCYPPNIMAAAADKGKGTNISDIQGEDDLDEEPGEVIESAPPLKVGEERELGTSGIKKKLLKDGVSWETPEFGDEVTFHYVGTLLDGTKFCSTRDNDEPLTVKLGEGQVAKGLDHGIITMKKGECALFTLPPDFGYGAEGRDGVPPDSVIQFEVELISWITVVDICRDGGIIKKIMEKGERNERPCDLDEVLVKYEVALVDGTIVAKAPEEGIEFYVKDGHLCPALPKTIITMKKKEKVKLIVRPKYAFGETGRDATDEFPTIPPNSILNIELELVSFKSVIDVTGDSKVIKKILKEGEGSVVANDGAVVTISYTARLEDGTVFEKKGVDGEQPLEFITDEEQVVPGLDRAAATMKKGERALLTISHEYGFGSDVAECGLAVVPPGSNLVYEVEMLDFIKEKAPWELNSQEKIAAAVKKKEEGNVLFKGGKYERAGRKYDKAVDYVSEDGSFGDDELKEVKALRISCWLNGAACSLKLNDFQGAIKLCSQVLDFEFHNVKALYRRAQAFIETSDLFLADLDIKKALETDPQNRALKLLQKRLRELQAESNKRDAKLFTNMFARMSKDSSVPTKKLKVEKADQEKTEEVVAMETEFASNDGPATSEDSRMAVDWS</sequence>
<keyword evidence="6 8" id="KW-0697">Rotamase</keyword>
<dbReference type="SUPFAM" id="SSF48452">
    <property type="entry name" value="TPR-like"/>
    <property type="match status" value="1"/>
</dbReference>
<comment type="caution">
    <text evidence="11">The sequence shown here is derived from an EMBL/GenBank/DDBJ whole genome shotgun (WGS) entry which is preliminary data.</text>
</comment>
<comment type="catalytic activity">
    <reaction evidence="1 8">
        <text>[protein]-peptidylproline (omega=180) = [protein]-peptidylproline (omega=0)</text>
        <dbReference type="Rhea" id="RHEA:16237"/>
        <dbReference type="Rhea" id="RHEA-COMP:10747"/>
        <dbReference type="Rhea" id="RHEA-COMP:10748"/>
        <dbReference type="ChEBI" id="CHEBI:83833"/>
        <dbReference type="ChEBI" id="CHEBI:83834"/>
        <dbReference type="EC" id="5.2.1.8"/>
    </reaction>
</comment>
<feature type="domain" description="PPIase FKBP-type" evidence="10">
    <location>
        <begin position="152"/>
        <end position="239"/>
    </location>
</feature>
<dbReference type="InterPro" id="IPR011990">
    <property type="entry name" value="TPR-like_helical_dom_sf"/>
</dbReference>
<evidence type="ECO:0000256" key="9">
    <source>
        <dbReference type="SAM" id="MobiDB-lite"/>
    </source>
</evidence>
<name>A0A1R3HKG3_9ROSI</name>
<feature type="region of interest" description="Disordered" evidence="9">
    <location>
        <begin position="19"/>
        <end position="39"/>
    </location>
</feature>
<organism evidence="11 12">
    <name type="scientific">Corchorus olitorius</name>
    <dbReference type="NCBI Taxonomy" id="93759"/>
    <lineage>
        <taxon>Eukaryota</taxon>
        <taxon>Viridiplantae</taxon>
        <taxon>Streptophyta</taxon>
        <taxon>Embryophyta</taxon>
        <taxon>Tracheophyta</taxon>
        <taxon>Spermatophyta</taxon>
        <taxon>Magnoliopsida</taxon>
        <taxon>eudicotyledons</taxon>
        <taxon>Gunneridae</taxon>
        <taxon>Pentapetalae</taxon>
        <taxon>rosids</taxon>
        <taxon>malvids</taxon>
        <taxon>Malvales</taxon>
        <taxon>Malvaceae</taxon>
        <taxon>Grewioideae</taxon>
        <taxon>Apeibeae</taxon>
        <taxon>Corchorus</taxon>
    </lineage>
</organism>
<accession>A0A1R3HKG3</accession>
<evidence type="ECO:0000256" key="4">
    <source>
        <dbReference type="ARBA" id="ARBA00022737"/>
    </source>
</evidence>
<feature type="region of interest" description="Disordered" evidence="9">
    <location>
        <begin position="672"/>
        <end position="693"/>
    </location>
</feature>
<evidence type="ECO:0000259" key="10">
    <source>
        <dbReference type="PROSITE" id="PS50059"/>
    </source>
</evidence>
<evidence type="ECO:0000313" key="11">
    <source>
        <dbReference type="EMBL" id="OMO70805.1"/>
    </source>
</evidence>
<keyword evidence="5" id="KW-0802">TPR repeat</keyword>
<keyword evidence="4" id="KW-0677">Repeat</keyword>
<dbReference type="Proteomes" id="UP000187203">
    <property type="component" value="Unassembled WGS sequence"/>
</dbReference>
<dbReference type="PROSITE" id="PS50059">
    <property type="entry name" value="FKBP_PPIASE"/>
    <property type="match status" value="3"/>
</dbReference>
<dbReference type="PANTHER" id="PTHR46512:SF9">
    <property type="entry name" value="PEPTIDYLPROLYL ISOMERASE"/>
    <property type="match status" value="1"/>
</dbReference>
<feature type="compositionally biased region" description="Basic and acidic residues" evidence="9">
    <location>
        <begin position="22"/>
        <end position="34"/>
    </location>
</feature>
<dbReference type="InterPro" id="IPR019734">
    <property type="entry name" value="TPR_rpt"/>
</dbReference>